<dbReference type="InterPro" id="IPR016181">
    <property type="entry name" value="Acyl_CoA_acyltransferase"/>
</dbReference>
<dbReference type="Pfam" id="PF00583">
    <property type="entry name" value="Acetyltransf_1"/>
    <property type="match status" value="2"/>
</dbReference>
<dbReference type="EMBL" id="BAAANE010000008">
    <property type="protein sequence ID" value="GAA1651412.1"/>
    <property type="molecule type" value="Genomic_DNA"/>
</dbReference>
<dbReference type="SUPFAM" id="SSF55729">
    <property type="entry name" value="Acyl-CoA N-acyltransferases (Nat)"/>
    <property type="match status" value="2"/>
</dbReference>
<accession>A0ABN2FLY9</accession>
<gene>
    <name evidence="4" type="ORF">GCM10009744_48910</name>
</gene>
<protein>
    <submittedName>
        <fullName evidence="4">GNAT family N-acetyltransferase</fullName>
    </submittedName>
</protein>
<dbReference type="PANTHER" id="PTHR43877">
    <property type="entry name" value="AMINOALKYLPHOSPHONATE N-ACETYLTRANSFERASE-RELATED-RELATED"/>
    <property type="match status" value="1"/>
</dbReference>
<evidence type="ECO:0000313" key="5">
    <source>
        <dbReference type="Proteomes" id="UP001501319"/>
    </source>
</evidence>
<evidence type="ECO:0000256" key="1">
    <source>
        <dbReference type="ARBA" id="ARBA00022679"/>
    </source>
</evidence>
<dbReference type="PROSITE" id="PS51186">
    <property type="entry name" value="GNAT"/>
    <property type="match status" value="2"/>
</dbReference>
<evidence type="ECO:0000259" key="3">
    <source>
        <dbReference type="PROSITE" id="PS51186"/>
    </source>
</evidence>
<feature type="domain" description="N-acetyltransferase" evidence="3">
    <location>
        <begin position="189"/>
        <end position="340"/>
    </location>
</feature>
<comment type="caution">
    <text evidence="4">The sequence shown here is derived from an EMBL/GenBank/DDBJ whole genome shotgun (WGS) entry which is preliminary data.</text>
</comment>
<reference evidence="4 5" key="1">
    <citation type="journal article" date="2019" name="Int. J. Syst. Evol. Microbiol.">
        <title>The Global Catalogue of Microorganisms (GCM) 10K type strain sequencing project: providing services to taxonomists for standard genome sequencing and annotation.</title>
        <authorList>
            <consortium name="The Broad Institute Genomics Platform"/>
            <consortium name="The Broad Institute Genome Sequencing Center for Infectious Disease"/>
            <person name="Wu L."/>
            <person name="Ma J."/>
        </authorList>
    </citation>
    <scope>NUCLEOTIDE SEQUENCE [LARGE SCALE GENOMIC DNA]</scope>
    <source>
        <strain evidence="4 5">JCM 14306</strain>
    </source>
</reference>
<name>A0ABN2FLY9_9ACTN</name>
<dbReference type="Gene3D" id="3.40.630.30">
    <property type="match status" value="1"/>
</dbReference>
<dbReference type="InterPro" id="IPR000182">
    <property type="entry name" value="GNAT_dom"/>
</dbReference>
<dbReference type="InterPro" id="IPR050832">
    <property type="entry name" value="Bact_Acetyltransf"/>
</dbReference>
<organism evidence="4 5">
    <name type="scientific">Kribbella alba</name>
    <dbReference type="NCBI Taxonomy" id="190197"/>
    <lineage>
        <taxon>Bacteria</taxon>
        <taxon>Bacillati</taxon>
        <taxon>Actinomycetota</taxon>
        <taxon>Actinomycetes</taxon>
        <taxon>Propionibacteriales</taxon>
        <taxon>Kribbellaceae</taxon>
        <taxon>Kribbella</taxon>
    </lineage>
</organism>
<proteinExistence type="predicted"/>
<keyword evidence="5" id="KW-1185">Reference proteome</keyword>
<evidence type="ECO:0000313" key="4">
    <source>
        <dbReference type="EMBL" id="GAA1651412.1"/>
    </source>
</evidence>
<keyword evidence="2" id="KW-0012">Acyltransferase</keyword>
<dbReference type="Proteomes" id="UP001501319">
    <property type="component" value="Unassembled WGS sequence"/>
</dbReference>
<evidence type="ECO:0000256" key="2">
    <source>
        <dbReference type="ARBA" id="ARBA00023315"/>
    </source>
</evidence>
<keyword evidence="1" id="KW-0808">Transferase</keyword>
<sequence length="340" mass="36853">MPGDGSGSTVLAMGIAQGWPAGVEARPIEKADAEAWADLLAAKEKVDQEGENYDADNLLEELDDPKLNAATDTLGLWSGGQLVGYGKVTGPDEVVDVDRVFAEGAVHPQWRGKGVGDALMSWLIPRATALHRERHPEAPGEIGVGAISTNTSADQPFSARGFEPCRYFFGMERDLGADPVPDSPVAGGLRLVGFDPSYDERLRVAHNEVFLDHWGSTPRDPESWRTWFTGSRTFRAAQSFLVLDGERIAAYVLGYEYVADTAATGIKELYVGQVGTRRDHRGKGAARAALARVMTVAQEADFKRVSLGVDAENPTGALGLYEKLGFRMKTKSISYRRPIS</sequence>
<feature type="domain" description="N-acetyltransferase" evidence="3">
    <location>
        <begin position="23"/>
        <end position="181"/>
    </location>
</feature>
<dbReference type="CDD" id="cd04301">
    <property type="entry name" value="NAT_SF"/>
    <property type="match status" value="2"/>
</dbReference>